<dbReference type="Gene3D" id="1.20.1280.50">
    <property type="match status" value="1"/>
</dbReference>
<dbReference type="Pfam" id="PF12937">
    <property type="entry name" value="F-box-like"/>
    <property type="match status" value="1"/>
</dbReference>
<evidence type="ECO:0000256" key="1">
    <source>
        <dbReference type="ARBA" id="ARBA00022786"/>
    </source>
</evidence>
<dbReference type="GO" id="GO:0031146">
    <property type="term" value="P:SCF-dependent proteasomal ubiquitin-dependent protein catabolic process"/>
    <property type="evidence" value="ECO:0007669"/>
    <property type="project" value="TreeGrafter"/>
</dbReference>
<dbReference type="GO" id="GO:0019005">
    <property type="term" value="C:SCF ubiquitin ligase complex"/>
    <property type="evidence" value="ECO:0007669"/>
    <property type="project" value="TreeGrafter"/>
</dbReference>
<dbReference type="EMBL" id="JADXDR010000035">
    <property type="protein sequence ID" value="KAI7843862.1"/>
    <property type="molecule type" value="Genomic_DNA"/>
</dbReference>
<dbReference type="PROSITE" id="PS50181">
    <property type="entry name" value="FBOX"/>
    <property type="match status" value="1"/>
</dbReference>
<gene>
    <name evidence="4" type="ORF">COHA_002413</name>
</gene>
<dbReference type="PANTHER" id="PTHR12874:SF9">
    <property type="entry name" value="F-BOX ONLY PROTEIN 48"/>
    <property type="match status" value="1"/>
</dbReference>
<dbReference type="InterPro" id="IPR036047">
    <property type="entry name" value="F-box-like_dom_sf"/>
</dbReference>
<dbReference type="AlphaFoldDB" id="A0AAD5H8M5"/>
<accession>A0AAD5H8M5</accession>
<feature type="region of interest" description="Disordered" evidence="2">
    <location>
        <begin position="192"/>
        <end position="226"/>
    </location>
</feature>
<dbReference type="GO" id="GO:0005737">
    <property type="term" value="C:cytoplasm"/>
    <property type="evidence" value="ECO:0007669"/>
    <property type="project" value="TreeGrafter"/>
</dbReference>
<organism evidence="4 5">
    <name type="scientific">Chlorella ohadii</name>
    <dbReference type="NCBI Taxonomy" id="2649997"/>
    <lineage>
        <taxon>Eukaryota</taxon>
        <taxon>Viridiplantae</taxon>
        <taxon>Chlorophyta</taxon>
        <taxon>core chlorophytes</taxon>
        <taxon>Trebouxiophyceae</taxon>
        <taxon>Chlorellales</taxon>
        <taxon>Chlorellaceae</taxon>
        <taxon>Chlorella clade</taxon>
        <taxon>Chlorella</taxon>
    </lineage>
</organism>
<evidence type="ECO:0000313" key="5">
    <source>
        <dbReference type="Proteomes" id="UP001205105"/>
    </source>
</evidence>
<feature type="compositionally biased region" description="Basic residues" evidence="2">
    <location>
        <begin position="193"/>
        <end position="204"/>
    </location>
</feature>
<protein>
    <recommendedName>
        <fullName evidence="3">F-box domain-containing protein</fullName>
    </recommendedName>
</protein>
<dbReference type="InterPro" id="IPR045464">
    <property type="entry name" value="Hrt3/FBXO9_C"/>
</dbReference>
<dbReference type="Proteomes" id="UP001205105">
    <property type="component" value="Unassembled WGS sequence"/>
</dbReference>
<dbReference type="Pfam" id="PF19270">
    <property type="entry name" value="FBO_C"/>
    <property type="match status" value="1"/>
</dbReference>
<feature type="domain" description="F-box" evidence="3">
    <location>
        <begin position="48"/>
        <end position="94"/>
    </location>
</feature>
<dbReference type="InterPro" id="IPR001810">
    <property type="entry name" value="F-box_dom"/>
</dbReference>
<evidence type="ECO:0000259" key="3">
    <source>
        <dbReference type="PROSITE" id="PS50181"/>
    </source>
</evidence>
<feature type="compositionally biased region" description="Basic and acidic residues" evidence="2">
    <location>
        <begin position="215"/>
        <end position="226"/>
    </location>
</feature>
<proteinExistence type="predicted"/>
<comment type="caution">
    <text evidence="4">The sequence shown here is derived from an EMBL/GenBank/DDBJ whole genome shotgun (WGS) entry which is preliminary data.</text>
</comment>
<evidence type="ECO:0000256" key="2">
    <source>
        <dbReference type="SAM" id="MobiDB-lite"/>
    </source>
</evidence>
<feature type="compositionally biased region" description="Gly residues" evidence="2">
    <location>
        <begin position="205"/>
        <end position="214"/>
    </location>
</feature>
<reference evidence="4" key="1">
    <citation type="submission" date="2020-11" db="EMBL/GenBank/DDBJ databases">
        <title>Chlorella ohadii genome sequencing and assembly.</title>
        <authorList>
            <person name="Murik O."/>
            <person name="Treves H."/>
            <person name="Kedem I."/>
            <person name="Shotland Y."/>
            <person name="Kaplan A."/>
        </authorList>
    </citation>
    <scope>NUCLEOTIDE SEQUENCE</scope>
    <source>
        <strain evidence="4">1</strain>
    </source>
</reference>
<dbReference type="SUPFAM" id="SSF81383">
    <property type="entry name" value="F-box domain"/>
    <property type="match status" value="1"/>
</dbReference>
<dbReference type="SMART" id="SM00256">
    <property type="entry name" value="FBOX"/>
    <property type="match status" value="1"/>
</dbReference>
<keyword evidence="1" id="KW-0833">Ubl conjugation pathway</keyword>
<keyword evidence="5" id="KW-1185">Reference proteome</keyword>
<dbReference type="PANTHER" id="PTHR12874">
    <property type="entry name" value="F-BOX ONLY PROTEIN 48-RELATED"/>
    <property type="match status" value="1"/>
</dbReference>
<name>A0AAD5H8M5_9CHLO</name>
<sequence length="370" mass="42404">MAAVATERNLEPPDNAAAYIQAYRPWMSLLGVRLRHGTAHHHKEGELSLIEQLLPEELLLHIFERLPITALATSQLVCRQWRRVAATQTLWRRACMDAFFTSTPEQNAALVRTQYRGCWKRMLLERPHIRFDGVYVSRNTYLRMGVVEWQTKSAAHLVLYFRYFRFFPDGTFAYRTSPEPLSKVHRSLAAPPRHLHSQAHHHQGRGGTRGGGGGKDGEQVQHGRFKQEGERVWTAMRYDMRGSTEVRSRLRLRSTVPGANNRLDIQAIVSWDREDRQEQPLLNVQPDEEAEEGAETRQHRRGMVPYVFGKLGVVQTGRRTEGGLSVERARWHLLVELHRHRSGSFFHALTAGCPRLLVIAQCPLSKCTAT</sequence>
<evidence type="ECO:0000313" key="4">
    <source>
        <dbReference type="EMBL" id="KAI7843862.1"/>
    </source>
</evidence>